<accession>A0ABQ5LR74</accession>
<dbReference type="EMBL" id="BROH01000003">
    <property type="protein sequence ID" value="GKY87515.1"/>
    <property type="molecule type" value="Genomic_DNA"/>
</dbReference>
<organism evidence="1 2">
    <name type="scientific">Sinisalibacter aestuarii</name>
    <dbReference type="NCBI Taxonomy" id="2949426"/>
    <lineage>
        <taxon>Bacteria</taxon>
        <taxon>Pseudomonadati</taxon>
        <taxon>Pseudomonadota</taxon>
        <taxon>Alphaproteobacteria</taxon>
        <taxon>Rhodobacterales</taxon>
        <taxon>Roseobacteraceae</taxon>
        <taxon>Sinisalibacter</taxon>
    </lineage>
</organism>
<gene>
    <name evidence="1" type="ORF">STA1M1_13840</name>
</gene>
<keyword evidence="2" id="KW-1185">Reference proteome</keyword>
<comment type="caution">
    <text evidence="1">The sequence shown here is derived from an EMBL/GenBank/DDBJ whole genome shotgun (WGS) entry which is preliminary data.</text>
</comment>
<reference evidence="1" key="1">
    <citation type="journal article" date="2023" name="Int. J. Syst. Evol. Microbiol.">
        <title>Sinisalibacter aestuarii sp. nov., isolated from estuarine sediment of the Arakawa River.</title>
        <authorList>
            <person name="Arafat S.T."/>
            <person name="Hirano S."/>
            <person name="Sato A."/>
            <person name="Takeuchi K."/>
            <person name="Yasuda T."/>
            <person name="Terahara T."/>
            <person name="Hamada M."/>
            <person name="Kobayashi T."/>
        </authorList>
    </citation>
    <scope>NUCLEOTIDE SEQUENCE</scope>
    <source>
        <strain evidence="1">B-399</strain>
    </source>
</reference>
<dbReference type="RefSeq" id="WP_281841502.1">
    <property type="nucleotide sequence ID" value="NZ_BROH01000003.1"/>
</dbReference>
<dbReference type="Proteomes" id="UP001144205">
    <property type="component" value="Unassembled WGS sequence"/>
</dbReference>
<name>A0ABQ5LR74_9RHOB</name>
<protein>
    <submittedName>
        <fullName evidence="1">Uncharacterized protein</fullName>
    </submittedName>
</protein>
<evidence type="ECO:0000313" key="2">
    <source>
        <dbReference type="Proteomes" id="UP001144205"/>
    </source>
</evidence>
<evidence type="ECO:0000313" key="1">
    <source>
        <dbReference type="EMBL" id="GKY87515.1"/>
    </source>
</evidence>
<sequence>MTRAAARLRRWLGGVRFFRSVERFERAADELDRAVREVLSA</sequence>
<proteinExistence type="predicted"/>